<comment type="caution">
    <text evidence="4">The sequence shown here is derived from an EMBL/GenBank/DDBJ whole genome shotgun (WGS) entry which is preliminary data.</text>
</comment>
<dbReference type="InterPro" id="IPR006775">
    <property type="entry name" value="GH116_catalytic"/>
</dbReference>
<evidence type="ECO:0000313" key="5">
    <source>
        <dbReference type="Proteomes" id="UP000326903"/>
    </source>
</evidence>
<evidence type="ECO:0000259" key="2">
    <source>
        <dbReference type="Pfam" id="PF04685"/>
    </source>
</evidence>
<feature type="chain" id="PRO_5023923730" description="Beta-Glucocerebrosidase 2 N terminal" evidence="1">
    <location>
        <begin position="27"/>
        <end position="884"/>
    </location>
</feature>
<dbReference type="PANTHER" id="PTHR12654:SF4">
    <property type="entry name" value="PB1 DOMAIN-CONTAINING PROTEIN"/>
    <property type="match status" value="1"/>
</dbReference>
<dbReference type="SUPFAM" id="SSF48208">
    <property type="entry name" value="Six-hairpin glycosidases"/>
    <property type="match status" value="1"/>
</dbReference>
<dbReference type="InterPro" id="IPR008928">
    <property type="entry name" value="6-hairpin_glycosidase_sf"/>
</dbReference>
<reference evidence="4 5" key="1">
    <citation type="submission" date="2019-09" db="EMBL/GenBank/DDBJ databases">
        <title>Draft genome sequence of Ginsengibacter sp. BR5-29.</title>
        <authorList>
            <person name="Im W.-T."/>
        </authorList>
    </citation>
    <scope>NUCLEOTIDE SEQUENCE [LARGE SCALE GENOMIC DNA]</scope>
    <source>
        <strain evidence="4 5">BR5-29</strain>
    </source>
</reference>
<evidence type="ECO:0000259" key="3">
    <source>
        <dbReference type="Pfam" id="PF12215"/>
    </source>
</evidence>
<dbReference type="GO" id="GO:0008422">
    <property type="term" value="F:beta-glucosidase activity"/>
    <property type="evidence" value="ECO:0007669"/>
    <property type="project" value="TreeGrafter"/>
</dbReference>
<dbReference type="EMBL" id="VYQF01000016">
    <property type="protein sequence ID" value="KAA9034379.1"/>
    <property type="molecule type" value="Genomic_DNA"/>
</dbReference>
<dbReference type="PANTHER" id="PTHR12654">
    <property type="entry name" value="BILE ACID BETA-GLUCOSIDASE-RELATED"/>
    <property type="match status" value="1"/>
</dbReference>
<feature type="domain" description="Glycosyl-hydrolase family 116 N-terminal" evidence="3">
    <location>
        <begin position="73"/>
        <end position="377"/>
    </location>
</feature>
<gene>
    <name evidence="4" type="ORF">FW778_22700</name>
</gene>
<evidence type="ECO:0000313" key="4">
    <source>
        <dbReference type="EMBL" id="KAA9034379.1"/>
    </source>
</evidence>
<organism evidence="4 5">
    <name type="scientific">Ginsengibacter hankyongi</name>
    <dbReference type="NCBI Taxonomy" id="2607284"/>
    <lineage>
        <taxon>Bacteria</taxon>
        <taxon>Pseudomonadati</taxon>
        <taxon>Bacteroidota</taxon>
        <taxon>Chitinophagia</taxon>
        <taxon>Chitinophagales</taxon>
        <taxon>Chitinophagaceae</taxon>
        <taxon>Ginsengibacter</taxon>
    </lineage>
</organism>
<proteinExistence type="predicted"/>
<dbReference type="RefSeq" id="WP_150417217.1">
    <property type="nucleotide sequence ID" value="NZ_VYQF01000016.1"/>
</dbReference>
<protein>
    <recommendedName>
        <fullName evidence="6">Beta-Glucocerebrosidase 2 N terminal</fullName>
    </recommendedName>
</protein>
<feature type="signal peptide" evidence="1">
    <location>
        <begin position="1"/>
        <end position="26"/>
    </location>
</feature>
<name>A0A5J5IEN4_9BACT</name>
<dbReference type="Proteomes" id="UP000326903">
    <property type="component" value="Unassembled WGS sequence"/>
</dbReference>
<keyword evidence="5" id="KW-1185">Reference proteome</keyword>
<dbReference type="AlphaFoldDB" id="A0A5J5IEN4"/>
<keyword evidence="1" id="KW-0732">Signal</keyword>
<dbReference type="GO" id="GO:0005975">
    <property type="term" value="P:carbohydrate metabolic process"/>
    <property type="evidence" value="ECO:0007669"/>
    <property type="project" value="InterPro"/>
</dbReference>
<dbReference type="InterPro" id="IPR052566">
    <property type="entry name" value="Non-lysos_glucosylceramidase"/>
</dbReference>
<feature type="domain" description="Glycosyl-hydrolase family 116 catalytic region" evidence="2">
    <location>
        <begin position="486"/>
        <end position="764"/>
    </location>
</feature>
<dbReference type="Gene3D" id="1.50.10.10">
    <property type="match status" value="1"/>
</dbReference>
<evidence type="ECO:0000256" key="1">
    <source>
        <dbReference type="SAM" id="SignalP"/>
    </source>
</evidence>
<dbReference type="InterPro" id="IPR012341">
    <property type="entry name" value="6hp_glycosidase-like_sf"/>
</dbReference>
<dbReference type="Pfam" id="PF12215">
    <property type="entry name" value="Glyco_hydr_116N"/>
    <property type="match status" value="1"/>
</dbReference>
<sequence length="884" mass="98982">MQRRKFLKSSGLFTAGFYCLRLPAIAGPFHPSEFKGGVAPADKHLNPGWISSIMERGQPTLYRKSKDELKYIGMPVGGITTGTVYLGGDGRLWLWDVFNRNPQGIIPKTLEFEGEKIGSTSGAAYVQPNLPNSPFYQEFVIKVSDGNNTISRSLKAEDFTEVIFAGTYPIGTVTYEADDLPVSVVLEVYSPFIPLQEDDSGIPVTILSFNIKNKTDRRLEVVVGGVLENASLLHKDEGGRRINKRIQVDNASGVLCSFEPSDEKFSKMPEYGTMCIAALGTDTKSFVNLDAEECPEILFKSGPGDAVAAVPAKNLLIGGVRKKIDLGPGAMANCNFFISWHFPFTELKVKDAAEGNYYTRRFKDASDVVRYVALDFERLSSLTHAWRDTWYDSSLPYWFLDRSFANITTLATSTSHRFGTGRFWGWEGVGCCEGTCTHVWQYAQAMSRIFPSLERDTRERVDLNLAFDQKTGMIGYRGEGTGAAIDGQAGTILRIYREHQMSADHSFLQRNWARIRKAIQYLLDHDSNNDGLVDGSQPNTLDAAWFGEIAWISSLCLAAWRAGEEMAREMGDITFATLCKERFAIGKKNLENQLFNGEFFIQLPDPSLPKRPLGSYKTCEIDQVFGQSWAWQVGLGRILEKQKTMSALGALWKYNYTPDVGPYIRDHKGGRPYALAGEGGMLMDTNPHHATDPFGDDISWQVGYFNECMTGFEHQVASHMIAEGMVKEGLVITRTIHDRYHAARRNPYNEIECSDHYARAMASYGSFINICGFTCHGPKGFIGFAPKLSPEEFRSAFTTAESWGSYSQRRDRGQFSAKLEVKYGKLKVKKICVEPDINHKVRSATVMLNNRRLSCTITQYETVCEILLDDSETIYNGQYLTVNL</sequence>
<accession>A0A5J5IEN4</accession>
<dbReference type="InterPro" id="IPR024462">
    <property type="entry name" value="GH116_N"/>
</dbReference>
<evidence type="ECO:0008006" key="6">
    <source>
        <dbReference type="Google" id="ProtNLM"/>
    </source>
</evidence>
<dbReference type="Pfam" id="PF04685">
    <property type="entry name" value="DUF608"/>
    <property type="match status" value="1"/>
</dbReference>